<dbReference type="GO" id="GO:0000171">
    <property type="term" value="F:ribonuclease MRP activity"/>
    <property type="evidence" value="ECO:0007669"/>
    <property type="project" value="TreeGrafter"/>
</dbReference>
<accession>A0A4Y7TR18</accession>
<dbReference type="GO" id="GO:0001682">
    <property type="term" value="P:tRNA 5'-leader removal"/>
    <property type="evidence" value="ECO:0007669"/>
    <property type="project" value="InterPro"/>
</dbReference>
<dbReference type="InterPro" id="IPR013893">
    <property type="entry name" value="RNase_P_Rpp40"/>
</dbReference>
<organism evidence="1 2">
    <name type="scientific">Coprinellus micaceus</name>
    <name type="common">Glistening ink-cap mushroom</name>
    <name type="synonym">Coprinus micaceus</name>
    <dbReference type="NCBI Taxonomy" id="71717"/>
    <lineage>
        <taxon>Eukaryota</taxon>
        <taxon>Fungi</taxon>
        <taxon>Dikarya</taxon>
        <taxon>Basidiomycota</taxon>
        <taxon>Agaricomycotina</taxon>
        <taxon>Agaricomycetes</taxon>
        <taxon>Agaricomycetidae</taxon>
        <taxon>Agaricales</taxon>
        <taxon>Agaricineae</taxon>
        <taxon>Psathyrellaceae</taxon>
        <taxon>Coprinellus</taxon>
    </lineage>
</organism>
<dbReference type="PANTHER" id="PTHR15396:SF1">
    <property type="entry name" value="RIBONUCLEASE P PROTEIN SUBUNIT P40"/>
    <property type="match status" value="1"/>
</dbReference>
<evidence type="ECO:0000313" key="2">
    <source>
        <dbReference type="Proteomes" id="UP000298030"/>
    </source>
</evidence>
<dbReference type="Pfam" id="PF08584">
    <property type="entry name" value="Ribonuc_P_40"/>
    <property type="match status" value="1"/>
</dbReference>
<sequence length="345" mass="37148">MRISDLMGWAGEGKLSNLLVLTPTPDTSSDVWCLDTCGVLTLSVCKETYEDLGIAGKALPFKGHSDRHAIRIALGLNADSGGPTPTTKASLAKQKALFEAWEERRKVRNGLDGWDVVWCSNSIVNGDANPESEIPSLSAQERRVVRPTKHQLRDVHIPANSAIFAPRPTAEHGRGLRNKRSKAELEEALEDWNEGVFEVLEWVGMAILGAQRLQANDQINPFVAVYEPPSSSRVGDVTHMSWRGLLAPNFVQSIVDAVCSTLATQRIEDCFVAITLHGIPTAPVGYLAIGGGSIPARLPREDGEDTVNLLIGSPSPSGPEELGCVTIESTGSGTHVGVDCCKVRK</sequence>
<dbReference type="STRING" id="71717.A0A4Y7TR18"/>
<dbReference type="AlphaFoldDB" id="A0A4Y7TR18"/>
<reference evidence="1 2" key="1">
    <citation type="journal article" date="2019" name="Nat. Ecol. Evol.">
        <title>Megaphylogeny resolves global patterns of mushroom evolution.</title>
        <authorList>
            <person name="Varga T."/>
            <person name="Krizsan K."/>
            <person name="Foldi C."/>
            <person name="Dima B."/>
            <person name="Sanchez-Garcia M."/>
            <person name="Sanchez-Ramirez S."/>
            <person name="Szollosi G.J."/>
            <person name="Szarkandi J.G."/>
            <person name="Papp V."/>
            <person name="Albert L."/>
            <person name="Andreopoulos W."/>
            <person name="Angelini C."/>
            <person name="Antonin V."/>
            <person name="Barry K.W."/>
            <person name="Bougher N.L."/>
            <person name="Buchanan P."/>
            <person name="Buyck B."/>
            <person name="Bense V."/>
            <person name="Catcheside P."/>
            <person name="Chovatia M."/>
            <person name="Cooper J."/>
            <person name="Damon W."/>
            <person name="Desjardin D."/>
            <person name="Finy P."/>
            <person name="Geml J."/>
            <person name="Haridas S."/>
            <person name="Hughes K."/>
            <person name="Justo A."/>
            <person name="Karasinski D."/>
            <person name="Kautmanova I."/>
            <person name="Kiss B."/>
            <person name="Kocsube S."/>
            <person name="Kotiranta H."/>
            <person name="LaButti K.M."/>
            <person name="Lechner B.E."/>
            <person name="Liimatainen K."/>
            <person name="Lipzen A."/>
            <person name="Lukacs Z."/>
            <person name="Mihaltcheva S."/>
            <person name="Morgado L.N."/>
            <person name="Niskanen T."/>
            <person name="Noordeloos M.E."/>
            <person name="Ohm R.A."/>
            <person name="Ortiz-Santana B."/>
            <person name="Ovrebo C."/>
            <person name="Racz N."/>
            <person name="Riley R."/>
            <person name="Savchenko A."/>
            <person name="Shiryaev A."/>
            <person name="Soop K."/>
            <person name="Spirin V."/>
            <person name="Szebenyi C."/>
            <person name="Tomsovsky M."/>
            <person name="Tulloss R.E."/>
            <person name="Uehling J."/>
            <person name="Grigoriev I.V."/>
            <person name="Vagvolgyi C."/>
            <person name="Papp T."/>
            <person name="Martin F.M."/>
            <person name="Miettinen O."/>
            <person name="Hibbett D.S."/>
            <person name="Nagy L.G."/>
        </authorList>
    </citation>
    <scope>NUCLEOTIDE SEQUENCE [LARGE SCALE GENOMIC DNA]</scope>
    <source>
        <strain evidence="1 2">FP101781</strain>
    </source>
</reference>
<dbReference type="GO" id="GO:0004526">
    <property type="term" value="F:ribonuclease P activity"/>
    <property type="evidence" value="ECO:0007669"/>
    <property type="project" value="TreeGrafter"/>
</dbReference>
<dbReference type="PANTHER" id="PTHR15396">
    <property type="entry name" value="RIBONUCLEASE P PROTEIN SUBUNIT P40"/>
    <property type="match status" value="1"/>
</dbReference>
<evidence type="ECO:0000313" key="1">
    <source>
        <dbReference type="EMBL" id="TEB36625.1"/>
    </source>
</evidence>
<dbReference type="EMBL" id="QPFP01000005">
    <property type="protein sequence ID" value="TEB36625.1"/>
    <property type="molecule type" value="Genomic_DNA"/>
</dbReference>
<dbReference type="GO" id="GO:0000172">
    <property type="term" value="C:ribonuclease MRP complex"/>
    <property type="evidence" value="ECO:0007669"/>
    <property type="project" value="TreeGrafter"/>
</dbReference>
<protein>
    <submittedName>
        <fullName evidence="1">Uncharacterized protein</fullName>
    </submittedName>
</protein>
<dbReference type="GO" id="GO:0030681">
    <property type="term" value="C:multimeric ribonuclease P complex"/>
    <property type="evidence" value="ECO:0007669"/>
    <property type="project" value="TreeGrafter"/>
</dbReference>
<dbReference type="Proteomes" id="UP000298030">
    <property type="component" value="Unassembled WGS sequence"/>
</dbReference>
<gene>
    <name evidence="1" type="ORF">FA13DRAFT_1074358</name>
</gene>
<comment type="caution">
    <text evidence="1">The sequence shown here is derived from an EMBL/GenBank/DDBJ whole genome shotgun (WGS) entry which is preliminary data.</text>
</comment>
<dbReference type="OrthoDB" id="63112at2759"/>
<dbReference type="GO" id="GO:0000447">
    <property type="term" value="P:endonucleolytic cleavage in ITS1 to separate SSU-rRNA from 5.8S rRNA and LSU-rRNA from tricistronic rRNA transcript (SSU-rRNA, 5.8S rRNA, LSU-rRNA)"/>
    <property type="evidence" value="ECO:0007669"/>
    <property type="project" value="TreeGrafter"/>
</dbReference>
<keyword evidence="2" id="KW-1185">Reference proteome</keyword>
<name>A0A4Y7TR18_COPMI</name>
<proteinExistence type="predicted"/>